<organism evidence="2 3">
    <name type="scientific">Trichoplusia ni</name>
    <name type="common">Cabbage looper</name>
    <dbReference type="NCBI Taxonomy" id="7111"/>
    <lineage>
        <taxon>Eukaryota</taxon>
        <taxon>Metazoa</taxon>
        <taxon>Ecdysozoa</taxon>
        <taxon>Arthropoda</taxon>
        <taxon>Hexapoda</taxon>
        <taxon>Insecta</taxon>
        <taxon>Pterygota</taxon>
        <taxon>Neoptera</taxon>
        <taxon>Endopterygota</taxon>
        <taxon>Lepidoptera</taxon>
        <taxon>Glossata</taxon>
        <taxon>Ditrysia</taxon>
        <taxon>Noctuoidea</taxon>
        <taxon>Noctuidae</taxon>
        <taxon>Plusiinae</taxon>
        <taxon>Trichoplusia</taxon>
    </lineage>
</organism>
<accession>A0A7E5WUZ2</accession>
<dbReference type="GeneID" id="113505747"/>
<sequence length="342" mass="38295">MERQMEPLGSLTLRNAPPPDSFITVGGVRIGIKTTLKYLGIVLDSRWDFGPHLRALTPKLVRTAGALSQLLPNLGGPNITCRKLYTGIVRSMALYGAPIWGNNLTVRKAALLQKPQRALAVRVIRGYRTISGEAATLLAQTLPWKYEARVLAQLYTWRQVQARGGDLSLKEQREQLRRAVLTDWLHSLGSPTAGHELIAAIRPVFWDWLERRHGVFSYRLTQVLTGHGCFGKYLCRIGRELTGGCHHCANPEDDAKHTLLDCPAWANDRRDLVANLDGQALSLPAIISAMVGRESAWLAVATYCETVMSAKEAAEREREVTTDNPSRRRRLVRRRQNDLRPP</sequence>
<dbReference type="Proteomes" id="UP000322000">
    <property type="component" value="Chromosome 27"/>
</dbReference>
<evidence type="ECO:0000313" key="2">
    <source>
        <dbReference type="Proteomes" id="UP000322000"/>
    </source>
</evidence>
<keyword evidence="2" id="KW-1185">Reference proteome</keyword>
<feature type="region of interest" description="Disordered" evidence="1">
    <location>
        <begin position="315"/>
        <end position="342"/>
    </location>
</feature>
<evidence type="ECO:0000313" key="3">
    <source>
        <dbReference type="RefSeq" id="XP_026744354.1"/>
    </source>
</evidence>
<protein>
    <submittedName>
        <fullName evidence="3">Uncharacterized protein LOC113505747</fullName>
    </submittedName>
</protein>
<evidence type="ECO:0000256" key="1">
    <source>
        <dbReference type="SAM" id="MobiDB-lite"/>
    </source>
</evidence>
<name>A0A7E5WUZ2_TRINI</name>
<dbReference type="KEGG" id="tnl:113505747"/>
<dbReference type="OrthoDB" id="7480128at2759"/>
<reference evidence="3" key="1">
    <citation type="submission" date="2025-08" db="UniProtKB">
        <authorList>
            <consortium name="RefSeq"/>
        </authorList>
    </citation>
    <scope>IDENTIFICATION</scope>
</reference>
<dbReference type="InParanoid" id="A0A7E5WUZ2"/>
<proteinExistence type="predicted"/>
<dbReference type="AlphaFoldDB" id="A0A7E5WUZ2"/>
<gene>
    <name evidence="3" type="primary">LOC113505747</name>
</gene>
<dbReference type="RefSeq" id="XP_026744354.1">
    <property type="nucleotide sequence ID" value="XM_026888553.1"/>
</dbReference>